<feature type="compositionally biased region" description="Basic and acidic residues" evidence="1">
    <location>
        <begin position="142"/>
        <end position="156"/>
    </location>
</feature>
<reference evidence="3" key="1">
    <citation type="submission" date="2016-06" db="EMBL/GenBank/DDBJ databases">
        <title>Parallel loss of symbiosis genes in relatives of nitrogen-fixing non-legume Parasponia.</title>
        <authorList>
            <person name="Van Velzen R."/>
            <person name="Holmer R."/>
            <person name="Bu F."/>
            <person name="Rutten L."/>
            <person name="Van Zeijl A."/>
            <person name="Liu W."/>
            <person name="Santuari L."/>
            <person name="Cao Q."/>
            <person name="Sharma T."/>
            <person name="Shen D."/>
            <person name="Roswanjaya Y."/>
            <person name="Wardhani T."/>
            <person name="Kalhor M.S."/>
            <person name="Jansen J."/>
            <person name="Van den Hoogen J."/>
            <person name="Gungor B."/>
            <person name="Hartog M."/>
            <person name="Hontelez J."/>
            <person name="Verver J."/>
            <person name="Yang W.-C."/>
            <person name="Schijlen E."/>
            <person name="Repin R."/>
            <person name="Schilthuizen M."/>
            <person name="Schranz E."/>
            <person name="Heidstra R."/>
            <person name="Miyata K."/>
            <person name="Fedorova E."/>
            <person name="Kohlen W."/>
            <person name="Bisseling T."/>
            <person name="Smit S."/>
            <person name="Geurts R."/>
        </authorList>
    </citation>
    <scope>NUCLEOTIDE SEQUENCE [LARGE SCALE GENOMIC DNA]</scope>
    <source>
        <strain evidence="3">cv. WU1-14</strain>
    </source>
</reference>
<gene>
    <name evidence="2" type="ORF">PanWU01x14_215120</name>
</gene>
<protein>
    <submittedName>
        <fullName evidence="2">Uncharacterized protein</fullName>
    </submittedName>
</protein>
<dbReference type="AlphaFoldDB" id="A0A2P5BS35"/>
<dbReference type="Proteomes" id="UP000237105">
    <property type="component" value="Unassembled WGS sequence"/>
</dbReference>
<proteinExistence type="predicted"/>
<accession>A0A2P5BS35</accession>
<name>A0A2P5BS35_PARAD</name>
<feature type="region of interest" description="Disordered" evidence="1">
    <location>
        <begin position="134"/>
        <end position="156"/>
    </location>
</feature>
<sequence>MWNQVQRDEESYHVLKQPLREGYQGSDFCCQIATGNASRSVSEIFNSYIEKLRRTKNEEAVKQENVEGVEKANHEAETVSSDDDKIGLVEDSPLVQDAVDDHDGLDVEVEHGDASTNGRSSVQDVEQNITQEIEESSATSETRTDVGSKVSPDKVTDTSYLVSRPARTGSLSSYLDFLPWERVRIHSSFNDLLLLSRRYEYGRYFMICNPCTKQWIELPQPHRPVCSSIHT</sequence>
<comment type="caution">
    <text evidence="2">The sequence shown here is derived from an EMBL/GenBank/DDBJ whole genome shotgun (WGS) entry which is preliminary data.</text>
</comment>
<evidence type="ECO:0000313" key="3">
    <source>
        <dbReference type="Proteomes" id="UP000237105"/>
    </source>
</evidence>
<organism evidence="2 3">
    <name type="scientific">Parasponia andersonii</name>
    <name type="common">Sponia andersonii</name>
    <dbReference type="NCBI Taxonomy" id="3476"/>
    <lineage>
        <taxon>Eukaryota</taxon>
        <taxon>Viridiplantae</taxon>
        <taxon>Streptophyta</taxon>
        <taxon>Embryophyta</taxon>
        <taxon>Tracheophyta</taxon>
        <taxon>Spermatophyta</taxon>
        <taxon>Magnoliopsida</taxon>
        <taxon>eudicotyledons</taxon>
        <taxon>Gunneridae</taxon>
        <taxon>Pentapetalae</taxon>
        <taxon>rosids</taxon>
        <taxon>fabids</taxon>
        <taxon>Rosales</taxon>
        <taxon>Cannabaceae</taxon>
        <taxon>Parasponia</taxon>
    </lineage>
</organism>
<keyword evidence="3" id="KW-1185">Reference proteome</keyword>
<dbReference type="EMBL" id="JXTB01000231">
    <property type="protein sequence ID" value="PON51575.1"/>
    <property type="molecule type" value="Genomic_DNA"/>
</dbReference>
<evidence type="ECO:0000256" key="1">
    <source>
        <dbReference type="SAM" id="MobiDB-lite"/>
    </source>
</evidence>
<dbReference type="OrthoDB" id="674184at2759"/>
<evidence type="ECO:0000313" key="2">
    <source>
        <dbReference type="EMBL" id="PON51575.1"/>
    </source>
</evidence>